<reference evidence="2" key="2">
    <citation type="submission" date="2018-04" db="EMBL/GenBank/DDBJ databases">
        <title>OnivRS2 (Oryza nivara Reference Sequence Version 2).</title>
        <authorList>
            <person name="Zhang J."/>
            <person name="Kudrna D."/>
            <person name="Lee S."/>
            <person name="Talag J."/>
            <person name="Rajasekar S."/>
            <person name="Welchert J."/>
            <person name="Hsing Y.-I."/>
            <person name="Wing R.A."/>
        </authorList>
    </citation>
    <scope>NUCLEOTIDE SEQUENCE [LARGE SCALE GENOMIC DNA]</scope>
    <source>
        <strain evidence="2">SL10</strain>
    </source>
</reference>
<evidence type="ECO:0000313" key="3">
    <source>
        <dbReference type="Proteomes" id="UP000006591"/>
    </source>
</evidence>
<dbReference type="HOGENOM" id="CLU_1689522_0_0_1"/>
<organism evidence="2">
    <name type="scientific">Oryza nivara</name>
    <name type="common">Indian wild rice</name>
    <name type="synonym">Oryza sativa f. spontanea</name>
    <dbReference type="NCBI Taxonomy" id="4536"/>
    <lineage>
        <taxon>Eukaryota</taxon>
        <taxon>Viridiplantae</taxon>
        <taxon>Streptophyta</taxon>
        <taxon>Embryophyta</taxon>
        <taxon>Tracheophyta</taxon>
        <taxon>Spermatophyta</taxon>
        <taxon>Magnoliopsida</taxon>
        <taxon>Liliopsida</taxon>
        <taxon>Poales</taxon>
        <taxon>Poaceae</taxon>
        <taxon>BOP clade</taxon>
        <taxon>Oryzoideae</taxon>
        <taxon>Oryzeae</taxon>
        <taxon>Oryzinae</taxon>
        <taxon>Oryza</taxon>
    </lineage>
</organism>
<sequence>MSMSSSPPIRRGRAHGTARRRGCRNGVPAHSRTETPRSRGYAYARARTDSTDFVGVTAYAHPRARRVGNSAWWRAAVRCHGMHGECVILAAAWDLVQAAPSFHALYTYGSSATSVTAALPVTSMICGALAYSRVHVVATVSVRVDRDNGEHELLRH</sequence>
<dbReference type="EnsemblPlants" id="ONIVA03G03020.1">
    <property type="protein sequence ID" value="ONIVA03G03020.1"/>
    <property type="gene ID" value="ONIVA03G03020"/>
</dbReference>
<reference evidence="2" key="1">
    <citation type="submission" date="2015-04" db="UniProtKB">
        <authorList>
            <consortium name="EnsemblPlants"/>
        </authorList>
    </citation>
    <scope>IDENTIFICATION</scope>
    <source>
        <strain evidence="2">SL10</strain>
    </source>
</reference>
<keyword evidence="3" id="KW-1185">Reference proteome</keyword>
<evidence type="ECO:0000256" key="1">
    <source>
        <dbReference type="SAM" id="MobiDB-lite"/>
    </source>
</evidence>
<dbReference type="AlphaFoldDB" id="A0A0E0GGM0"/>
<protein>
    <submittedName>
        <fullName evidence="2">Uncharacterized protein</fullName>
    </submittedName>
</protein>
<dbReference type="Gramene" id="ONIVA03G03020.1">
    <property type="protein sequence ID" value="ONIVA03G03020.1"/>
    <property type="gene ID" value="ONIVA03G03020"/>
</dbReference>
<proteinExistence type="predicted"/>
<accession>A0A0E0GGM0</accession>
<evidence type="ECO:0000313" key="2">
    <source>
        <dbReference type="EnsemblPlants" id="ONIVA03G03020.1"/>
    </source>
</evidence>
<dbReference type="Proteomes" id="UP000006591">
    <property type="component" value="Chromosome 3"/>
</dbReference>
<name>A0A0E0GGM0_ORYNI</name>
<feature type="region of interest" description="Disordered" evidence="1">
    <location>
        <begin position="1"/>
        <end position="40"/>
    </location>
</feature>
<feature type="compositionally biased region" description="Basic residues" evidence="1">
    <location>
        <begin position="10"/>
        <end position="23"/>
    </location>
</feature>